<gene>
    <name evidence="2" type="ORF">BEMITA_LOCUS12257</name>
</gene>
<proteinExistence type="predicted"/>
<evidence type="ECO:0000313" key="2">
    <source>
        <dbReference type="EMBL" id="CAH0393903.1"/>
    </source>
</evidence>
<feature type="compositionally biased region" description="Basic and acidic residues" evidence="1">
    <location>
        <begin position="84"/>
        <end position="114"/>
    </location>
</feature>
<feature type="compositionally biased region" description="Basic and acidic residues" evidence="1">
    <location>
        <begin position="8"/>
        <end position="22"/>
    </location>
</feature>
<evidence type="ECO:0000313" key="3">
    <source>
        <dbReference type="Proteomes" id="UP001152759"/>
    </source>
</evidence>
<feature type="region of interest" description="Disordered" evidence="1">
    <location>
        <begin position="80"/>
        <end position="122"/>
    </location>
</feature>
<dbReference type="AlphaFoldDB" id="A0A9P0ALI7"/>
<protein>
    <submittedName>
        <fullName evidence="2">Uncharacterized protein</fullName>
    </submittedName>
</protein>
<reference evidence="2" key="1">
    <citation type="submission" date="2021-12" db="EMBL/GenBank/DDBJ databases">
        <authorList>
            <person name="King R."/>
        </authorList>
    </citation>
    <scope>NUCLEOTIDE SEQUENCE</scope>
</reference>
<organism evidence="2 3">
    <name type="scientific">Bemisia tabaci</name>
    <name type="common">Sweetpotato whitefly</name>
    <name type="synonym">Aleurodes tabaci</name>
    <dbReference type="NCBI Taxonomy" id="7038"/>
    <lineage>
        <taxon>Eukaryota</taxon>
        <taxon>Metazoa</taxon>
        <taxon>Ecdysozoa</taxon>
        <taxon>Arthropoda</taxon>
        <taxon>Hexapoda</taxon>
        <taxon>Insecta</taxon>
        <taxon>Pterygota</taxon>
        <taxon>Neoptera</taxon>
        <taxon>Paraneoptera</taxon>
        <taxon>Hemiptera</taxon>
        <taxon>Sternorrhyncha</taxon>
        <taxon>Aleyrodoidea</taxon>
        <taxon>Aleyrodidae</taxon>
        <taxon>Aleyrodinae</taxon>
        <taxon>Bemisia</taxon>
    </lineage>
</organism>
<dbReference type="Proteomes" id="UP001152759">
    <property type="component" value="Chromosome 7"/>
</dbReference>
<accession>A0A9P0ALI7</accession>
<name>A0A9P0ALI7_BEMTA</name>
<dbReference type="EMBL" id="OU963868">
    <property type="protein sequence ID" value="CAH0393903.1"/>
    <property type="molecule type" value="Genomic_DNA"/>
</dbReference>
<sequence length="269" mass="31072">MILVPAESVERFHQPSKSHDPIEELHSELSRILSMNNITDAEKWSKYQQVLERCLRYAEQRRKPFKFALGWANLDDQNLDDQNLDEKGTSENKDDQQNAEYRPRESRSQSREHAGPSTAIPYSPDEILLTLPKTLRSKASVLLNKLGKSEMVKWSDDGRVSIENKPIAGAHITDLINDALRQRKTARDPVGYREFYAALAKLNVPQELIGNDNRWSLIRQFAVKETSPDSPYFNLLWPDTPAKKRKRSKSAFNSTSVRRKLNWESFSFK</sequence>
<keyword evidence="3" id="KW-1185">Reference proteome</keyword>
<feature type="region of interest" description="Disordered" evidence="1">
    <location>
        <begin position="1"/>
        <end position="22"/>
    </location>
</feature>
<evidence type="ECO:0000256" key="1">
    <source>
        <dbReference type="SAM" id="MobiDB-lite"/>
    </source>
</evidence>